<dbReference type="Pfam" id="PF08421">
    <property type="entry name" value="Methyltransf_13"/>
    <property type="match status" value="1"/>
</dbReference>
<accession>A0A7J6LWJ9</accession>
<evidence type="ECO:0000259" key="1">
    <source>
        <dbReference type="Pfam" id="PF01370"/>
    </source>
</evidence>
<dbReference type="Gene3D" id="6.20.50.110">
    <property type="entry name" value="Methyltransferase, zinc-binding domain"/>
    <property type="match status" value="1"/>
</dbReference>
<evidence type="ECO:0000259" key="2">
    <source>
        <dbReference type="Pfam" id="PF08421"/>
    </source>
</evidence>
<dbReference type="AlphaFoldDB" id="A0A7J6LWJ9"/>
<proteinExistence type="predicted"/>
<feature type="domain" description="Methyltransferase putative zinc binding" evidence="2">
    <location>
        <begin position="352"/>
        <end position="411"/>
    </location>
</feature>
<sequence>MLSSLSAVTPARTPRVIIYGGAGFIGSRLALYLHHKGCHVTAVDHDNSQILIALKQAGIQVIKYASKEECDFEADVKDKDVVIMMAGMPSVRSCSSVRGTMGNTVGNLSRFLACKRPKGQVLIYASSSSVYGDTSDNVVDEEYCKYKGHNYYDISKKSMDLIAEHYIRESGGTEKVYGLRFGTVCGWSLNLRSDVMVNAMAYSALTRKKVGIFVEHVHRPVLALEDLCRAVEALMMYRPQGGVYNLASVQKTVYEFGKRVSDFFDVPLVREQLVPGTQGNEKFTKTTYDFCVSTDKFLTAIPSFKFIGTAESICKEIRDNWDDIILAGPRLADRYTEIRDAKAFECTEVKECRCCGQADLKLVLDLGTQPPANSFHPVNSEDVKSFPLQVKICEHCWHLQLAHVVNPDILFRDYVYVSGTSTTLAKYSAWFADMVTKDVGKSDGIVLDVGCNDGTLLDYFKQRGWKTVGVDPAVNLMSEVTIKKGHRAICDYWSPQVARQIGLVDAVTAQNVFAHVAKPAEFLQACSEVMSDESRLYIQTSQADIVAKGEFDTIYHEHQSFFSTKSMVVLSERCGFTVVRVTKPSIHGTSYIFCLRKGVRMEIVEDSVRSELTKEEGRGIYGIGAYEHFADFAKTRATSFLRRLREWWMEGRKVVAYGAAAKAVVLLNFAGVSNELAYVVDDNPRKAGLQVPGIKGLMVYEPKAALQNEKSDLIVVVLAWNFLDEIKGRVKALRPNAHDEFHSILDMARPKQTPPRSKL</sequence>
<dbReference type="InterPro" id="IPR013630">
    <property type="entry name" value="Methyltransf_Zn-bd_dom_put"/>
</dbReference>
<dbReference type="InterPro" id="IPR038576">
    <property type="entry name" value="Methyltransf_Zn-bd_dom_put_sf"/>
</dbReference>
<feature type="domain" description="C-methyltransferase" evidence="3">
    <location>
        <begin position="586"/>
        <end position="734"/>
    </location>
</feature>
<evidence type="ECO:0000259" key="3">
    <source>
        <dbReference type="Pfam" id="PF08484"/>
    </source>
</evidence>
<dbReference type="Gene3D" id="3.40.50.720">
    <property type="entry name" value="NAD(P)-binding Rossmann-like Domain"/>
    <property type="match status" value="2"/>
</dbReference>
<dbReference type="InterPro" id="IPR036291">
    <property type="entry name" value="NAD(P)-bd_dom_sf"/>
</dbReference>
<protein>
    <submittedName>
        <fullName evidence="4">Uncharacterized protein</fullName>
    </submittedName>
</protein>
<dbReference type="Pfam" id="PF01370">
    <property type="entry name" value="Epimerase"/>
    <property type="match status" value="1"/>
</dbReference>
<dbReference type="InterPro" id="IPR001509">
    <property type="entry name" value="Epimerase_deHydtase"/>
</dbReference>
<dbReference type="InterPro" id="IPR050177">
    <property type="entry name" value="Lipid_A_modif_metabolic_enz"/>
</dbReference>
<dbReference type="SUPFAM" id="SSF53335">
    <property type="entry name" value="S-adenosyl-L-methionine-dependent methyltransferases"/>
    <property type="match status" value="1"/>
</dbReference>
<name>A0A7J6LWJ9_PEROL</name>
<dbReference type="Pfam" id="PF13489">
    <property type="entry name" value="Methyltransf_23"/>
    <property type="match status" value="1"/>
</dbReference>
<evidence type="ECO:0000313" key="4">
    <source>
        <dbReference type="EMBL" id="KAF4663635.1"/>
    </source>
</evidence>
<dbReference type="PANTHER" id="PTHR43245">
    <property type="entry name" value="BIFUNCTIONAL POLYMYXIN RESISTANCE PROTEIN ARNA"/>
    <property type="match status" value="1"/>
</dbReference>
<organism evidence="4 5">
    <name type="scientific">Perkinsus olseni</name>
    <name type="common">Perkinsus atlanticus</name>
    <dbReference type="NCBI Taxonomy" id="32597"/>
    <lineage>
        <taxon>Eukaryota</taxon>
        <taxon>Sar</taxon>
        <taxon>Alveolata</taxon>
        <taxon>Perkinsozoa</taxon>
        <taxon>Perkinsea</taxon>
        <taxon>Perkinsida</taxon>
        <taxon>Perkinsidae</taxon>
        <taxon>Perkinsus</taxon>
    </lineage>
</organism>
<dbReference type="EMBL" id="JABANN010000283">
    <property type="protein sequence ID" value="KAF4663635.1"/>
    <property type="molecule type" value="Genomic_DNA"/>
</dbReference>
<dbReference type="CDD" id="cd08946">
    <property type="entry name" value="SDR_e"/>
    <property type="match status" value="1"/>
</dbReference>
<gene>
    <name evidence="4" type="ORF">FOL46_004648</name>
</gene>
<dbReference type="Proteomes" id="UP000572268">
    <property type="component" value="Unassembled WGS sequence"/>
</dbReference>
<feature type="domain" description="NAD-dependent epimerase/dehydratase" evidence="1">
    <location>
        <begin position="16"/>
        <end position="247"/>
    </location>
</feature>
<dbReference type="Gene3D" id="3.40.50.150">
    <property type="entry name" value="Vaccinia Virus protein VP39"/>
    <property type="match status" value="1"/>
</dbReference>
<dbReference type="SUPFAM" id="SSF51735">
    <property type="entry name" value="NAD(P)-binding Rossmann-fold domains"/>
    <property type="match status" value="1"/>
</dbReference>
<dbReference type="Pfam" id="PF08484">
    <property type="entry name" value="Methyltransf_14"/>
    <property type="match status" value="1"/>
</dbReference>
<evidence type="ECO:0000313" key="5">
    <source>
        <dbReference type="Proteomes" id="UP000572268"/>
    </source>
</evidence>
<comment type="caution">
    <text evidence="4">The sequence shown here is derived from an EMBL/GenBank/DDBJ whole genome shotgun (WGS) entry which is preliminary data.</text>
</comment>
<dbReference type="InterPro" id="IPR029063">
    <property type="entry name" value="SAM-dependent_MTases_sf"/>
</dbReference>
<dbReference type="InterPro" id="IPR013691">
    <property type="entry name" value="MeTrfase_14"/>
</dbReference>
<reference evidence="4 5" key="1">
    <citation type="submission" date="2020-04" db="EMBL/GenBank/DDBJ databases">
        <title>Perkinsus olseni comparative genomics.</title>
        <authorList>
            <person name="Bogema D.R."/>
        </authorList>
    </citation>
    <scope>NUCLEOTIDE SEQUENCE [LARGE SCALE GENOMIC DNA]</scope>
    <source>
        <strain evidence="4">ATCC PRA-31</strain>
    </source>
</reference>